<comment type="caution">
    <text evidence="3">The sequence shown here is derived from an EMBL/GenBank/DDBJ whole genome shotgun (WGS) entry which is preliminary data.</text>
</comment>
<evidence type="ECO:0000313" key="3">
    <source>
        <dbReference type="EMBL" id="TCU94486.1"/>
    </source>
</evidence>
<dbReference type="SUPFAM" id="SSF53850">
    <property type="entry name" value="Periplasmic binding protein-like II"/>
    <property type="match status" value="1"/>
</dbReference>
<gene>
    <name evidence="3" type="ORF">EV686_10937</name>
</gene>
<organism evidence="3 4">
    <name type="scientific">Paracandidimonas soli</name>
    <dbReference type="NCBI Taxonomy" id="1917182"/>
    <lineage>
        <taxon>Bacteria</taxon>
        <taxon>Pseudomonadati</taxon>
        <taxon>Pseudomonadota</taxon>
        <taxon>Betaproteobacteria</taxon>
        <taxon>Burkholderiales</taxon>
        <taxon>Alcaligenaceae</taxon>
        <taxon>Paracandidimonas</taxon>
    </lineage>
</organism>
<dbReference type="PANTHER" id="PTHR42928">
    <property type="entry name" value="TRICARBOXYLATE-BINDING PROTEIN"/>
    <property type="match status" value="1"/>
</dbReference>
<dbReference type="EMBL" id="SMBX01000009">
    <property type="protein sequence ID" value="TCU94486.1"/>
    <property type="molecule type" value="Genomic_DNA"/>
</dbReference>
<dbReference type="CDD" id="cd07012">
    <property type="entry name" value="PBP2_Bug_TTT"/>
    <property type="match status" value="1"/>
</dbReference>
<feature type="chain" id="PRO_5020331920" evidence="2">
    <location>
        <begin position="25"/>
        <end position="321"/>
    </location>
</feature>
<dbReference type="PIRSF" id="PIRSF017082">
    <property type="entry name" value="YflP"/>
    <property type="match status" value="1"/>
</dbReference>
<keyword evidence="4" id="KW-1185">Reference proteome</keyword>
<name>A0A4R3URF8_9BURK</name>
<dbReference type="OrthoDB" id="8678477at2"/>
<sequence>MNKPSRLQQAALAAALSLTLGVAAAQSQSLNLVIAFPAGGPADSLARVVAAQLEKETKQTVIVENKPGGNGAVAANYVNRSRPDGQTLFLSSVGAISINPGLYPKLTYDPVNDFAPVAMLISTPEVLVVGEKHPAKTAREFLDRLKEGKTTLASSGIGSMPHMAIVQLKVSSRQPIMHVPYKGAAPAITDTIGGQVDGFIGDISGLVGNLKAGKLRALATAAPKRSAVVPDTPTFDELGVPNVYANNWYGVLAPKATPKDKVDALNAAFNRVLSSRELKDYEASTGAELSPMSPEEFARIIRTDTLKWGELIKAENITVDE</sequence>
<dbReference type="AlphaFoldDB" id="A0A4R3URF8"/>
<dbReference type="RefSeq" id="WP_132477783.1">
    <property type="nucleotide sequence ID" value="NZ_JBHRVM010000001.1"/>
</dbReference>
<dbReference type="Proteomes" id="UP000294692">
    <property type="component" value="Unassembled WGS sequence"/>
</dbReference>
<protein>
    <submittedName>
        <fullName evidence="3">Tripartite-type tricarboxylate transporter receptor subunit TctC</fullName>
    </submittedName>
</protein>
<keyword evidence="2" id="KW-0732">Signal</keyword>
<accession>A0A4R3URF8</accession>
<dbReference type="Gene3D" id="3.40.190.10">
    <property type="entry name" value="Periplasmic binding protein-like II"/>
    <property type="match status" value="1"/>
</dbReference>
<evidence type="ECO:0000256" key="2">
    <source>
        <dbReference type="SAM" id="SignalP"/>
    </source>
</evidence>
<proteinExistence type="inferred from homology"/>
<evidence type="ECO:0000256" key="1">
    <source>
        <dbReference type="ARBA" id="ARBA00006987"/>
    </source>
</evidence>
<dbReference type="Gene3D" id="3.40.190.150">
    <property type="entry name" value="Bordetella uptake gene, domain 1"/>
    <property type="match status" value="1"/>
</dbReference>
<dbReference type="PANTHER" id="PTHR42928:SF5">
    <property type="entry name" value="BLR1237 PROTEIN"/>
    <property type="match status" value="1"/>
</dbReference>
<dbReference type="InterPro" id="IPR042100">
    <property type="entry name" value="Bug_dom1"/>
</dbReference>
<dbReference type="InterPro" id="IPR005064">
    <property type="entry name" value="BUG"/>
</dbReference>
<evidence type="ECO:0000313" key="4">
    <source>
        <dbReference type="Proteomes" id="UP000294692"/>
    </source>
</evidence>
<comment type="similarity">
    <text evidence="1">Belongs to the UPF0065 (bug) family.</text>
</comment>
<dbReference type="Pfam" id="PF03401">
    <property type="entry name" value="TctC"/>
    <property type="match status" value="1"/>
</dbReference>
<keyword evidence="3" id="KW-0675">Receptor</keyword>
<reference evidence="3 4" key="1">
    <citation type="submission" date="2019-03" db="EMBL/GenBank/DDBJ databases">
        <title>Genomic Encyclopedia of Type Strains, Phase IV (KMG-IV): sequencing the most valuable type-strain genomes for metagenomic binning, comparative biology and taxonomic classification.</title>
        <authorList>
            <person name="Goeker M."/>
        </authorList>
    </citation>
    <scope>NUCLEOTIDE SEQUENCE [LARGE SCALE GENOMIC DNA]</scope>
    <source>
        <strain evidence="3 4">DSM 100048</strain>
    </source>
</reference>
<feature type="signal peptide" evidence="2">
    <location>
        <begin position="1"/>
        <end position="24"/>
    </location>
</feature>